<keyword evidence="4" id="KW-0238">DNA-binding</keyword>
<keyword evidence="3" id="KW-0731">Sigma factor</keyword>
<dbReference type="PANTHER" id="PTHR43133:SF62">
    <property type="entry name" value="RNA POLYMERASE SIGMA FACTOR SIGZ"/>
    <property type="match status" value="1"/>
</dbReference>
<keyword evidence="2" id="KW-0805">Transcription regulation</keyword>
<dbReference type="InterPro" id="IPR039425">
    <property type="entry name" value="RNA_pol_sigma-70-like"/>
</dbReference>
<dbReference type="Pfam" id="PF04542">
    <property type="entry name" value="Sigma70_r2"/>
    <property type="match status" value="1"/>
</dbReference>
<dbReference type="SUPFAM" id="SSF88659">
    <property type="entry name" value="Sigma3 and sigma4 domains of RNA polymerase sigma factors"/>
    <property type="match status" value="1"/>
</dbReference>
<evidence type="ECO:0000256" key="3">
    <source>
        <dbReference type="ARBA" id="ARBA00023082"/>
    </source>
</evidence>
<comment type="similarity">
    <text evidence="1">Belongs to the sigma-70 factor family. ECF subfamily.</text>
</comment>
<protein>
    <submittedName>
        <fullName evidence="8">Putative RNA polymerase sigma E protein</fullName>
    </submittedName>
</protein>
<dbReference type="PANTHER" id="PTHR43133">
    <property type="entry name" value="RNA POLYMERASE ECF-TYPE SIGMA FACTO"/>
    <property type="match status" value="1"/>
</dbReference>
<evidence type="ECO:0000256" key="2">
    <source>
        <dbReference type="ARBA" id="ARBA00023015"/>
    </source>
</evidence>
<evidence type="ECO:0000259" key="6">
    <source>
        <dbReference type="Pfam" id="PF04542"/>
    </source>
</evidence>
<dbReference type="RefSeq" id="WP_186815971.1">
    <property type="nucleotide sequence ID" value="NZ_BJXB01000008.1"/>
</dbReference>
<dbReference type="InterPro" id="IPR007630">
    <property type="entry name" value="RNA_pol_sigma70_r4"/>
</dbReference>
<dbReference type="Proteomes" id="UP000321306">
    <property type="component" value="Unassembled WGS sequence"/>
</dbReference>
<dbReference type="GO" id="GO:0016987">
    <property type="term" value="F:sigma factor activity"/>
    <property type="evidence" value="ECO:0007669"/>
    <property type="project" value="UniProtKB-KW"/>
</dbReference>
<evidence type="ECO:0000256" key="4">
    <source>
        <dbReference type="ARBA" id="ARBA00023125"/>
    </source>
</evidence>
<proteinExistence type="inferred from homology"/>
<dbReference type="Pfam" id="PF04545">
    <property type="entry name" value="Sigma70_r4"/>
    <property type="match status" value="1"/>
</dbReference>
<dbReference type="Gene3D" id="1.10.10.10">
    <property type="entry name" value="Winged helix-like DNA-binding domain superfamily/Winged helix DNA-binding domain"/>
    <property type="match status" value="1"/>
</dbReference>
<dbReference type="NCBIfam" id="TIGR02937">
    <property type="entry name" value="sigma70-ECF"/>
    <property type="match status" value="1"/>
</dbReference>
<keyword evidence="9" id="KW-1185">Reference proteome</keyword>
<organism evidence="8 9">
    <name type="scientific">Deinococcus cellulosilyticus (strain DSM 18568 / NBRC 106333 / KACC 11606 / 5516J-15)</name>
    <dbReference type="NCBI Taxonomy" id="1223518"/>
    <lineage>
        <taxon>Bacteria</taxon>
        <taxon>Thermotogati</taxon>
        <taxon>Deinococcota</taxon>
        <taxon>Deinococci</taxon>
        <taxon>Deinococcales</taxon>
        <taxon>Deinococcaceae</taxon>
        <taxon>Deinococcus</taxon>
    </lineage>
</organism>
<dbReference type="EMBL" id="BJXB01000008">
    <property type="protein sequence ID" value="GEM46620.1"/>
    <property type="molecule type" value="Genomic_DNA"/>
</dbReference>
<dbReference type="AlphaFoldDB" id="A0A511N171"/>
<evidence type="ECO:0000313" key="9">
    <source>
        <dbReference type="Proteomes" id="UP000321306"/>
    </source>
</evidence>
<evidence type="ECO:0000256" key="1">
    <source>
        <dbReference type="ARBA" id="ARBA00010641"/>
    </source>
</evidence>
<gene>
    <name evidence="8" type="ORF">DC3_22550</name>
</gene>
<dbReference type="InterPro" id="IPR036388">
    <property type="entry name" value="WH-like_DNA-bd_sf"/>
</dbReference>
<feature type="domain" description="RNA polymerase sigma-70 region 2" evidence="6">
    <location>
        <begin position="26"/>
        <end position="89"/>
    </location>
</feature>
<name>A0A511N171_DEIC1</name>
<dbReference type="InterPro" id="IPR014284">
    <property type="entry name" value="RNA_pol_sigma-70_dom"/>
</dbReference>
<dbReference type="SUPFAM" id="SSF88946">
    <property type="entry name" value="Sigma2 domain of RNA polymerase sigma factors"/>
    <property type="match status" value="1"/>
</dbReference>
<dbReference type="InterPro" id="IPR013324">
    <property type="entry name" value="RNA_pol_sigma_r3/r4-like"/>
</dbReference>
<comment type="caution">
    <text evidence="8">The sequence shown here is derived from an EMBL/GenBank/DDBJ whole genome shotgun (WGS) entry which is preliminary data.</text>
</comment>
<dbReference type="Gene3D" id="1.10.1740.10">
    <property type="match status" value="1"/>
</dbReference>
<dbReference type="GO" id="GO:0003677">
    <property type="term" value="F:DNA binding"/>
    <property type="evidence" value="ECO:0007669"/>
    <property type="project" value="UniProtKB-KW"/>
</dbReference>
<evidence type="ECO:0000259" key="7">
    <source>
        <dbReference type="Pfam" id="PF04545"/>
    </source>
</evidence>
<dbReference type="GO" id="GO:0006352">
    <property type="term" value="P:DNA-templated transcription initiation"/>
    <property type="evidence" value="ECO:0007669"/>
    <property type="project" value="InterPro"/>
</dbReference>
<dbReference type="InterPro" id="IPR007627">
    <property type="entry name" value="RNA_pol_sigma70_r2"/>
</dbReference>
<evidence type="ECO:0000256" key="5">
    <source>
        <dbReference type="ARBA" id="ARBA00023163"/>
    </source>
</evidence>
<keyword evidence="5" id="KW-0804">Transcription</keyword>
<reference evidence="8 9" key="1">
    <citation type="submission" date="2019-07" db="EMBL/GenBank/DDBJ databases">
        <title>Whole genome shotgun sequence of Deinococcus cellulosilyticus NBRC 106333.</title>
        <authorList>
            <person name="Hosoyama A."/>
            <person name="Uohara A."/>
            <person name="Ohji S."/>
            <person name="Ichikawa N."/>
        </authorList>
    </citation>
    <scope>NUCLEOTIDE SEQUENCE [LARGE SCALE GENOMIC DNA]</scope>
    <source>
        <strain evidence="8 9">NBRC 106333</strain>
    </source>
</reference>
<dbReference type="InterPro" id="IPR013325">
    <property type="entry name" value="RNA_pol_sigma_r2"/>
</dbReference>
<sequence length="177" mass="20327">MDSETQLILKLSRGDENALRDLHDLLKGRVYTLALEMLKSPQDAEEVLQDTFVKLYHHAREFSPHIHAPRAFIYTIARRECLNRIRAQKARPLNAGLDLTEHDHLASTPFSDPEDRVTVDHAMNHLNALDQHLIHDAFFEGYTHDELSSRYRLPLGTIKTRLRRALSAMKKALEGKG</sequence>
<evidence type="ECO:0000313" key="8">
    <source>
        <dbReference type="EMBL" id="GEM46620.1"/>
    </source>
</evidence>
<feature type="domain" description="RNA polymerase sigma-70 region 4" evidence="7">
    <location>
        <begin position="122"/>
        <end position="171"/>
    </location>
</feature>
<accession>A0A511N171</accession>